<evidence type="ECO:0000313" key="9">
    <source>
        <dbReference type="Proteomes" id="UP000198999"/>
    </source>
</evidence>
<dbReference type="PANTHER" id="PTHR42732">
    <property type="entry name" value="BETA-GALACTOSIDASE"/>
    <property type="match status" value="1"/>
</dbReference>
<name>A0A1H9IS24_9FLAO</name>
<dbReference type="SUPFAM" id="SSF49303">
    <property type="entry name" value="beta-Galactosidase/glucuronidase domain"/>
    <property type="match status" value="1"/>
</dbReference>
<dbReference type="Proteomes" id="UP000198999">
    <property type="component" value="Unassembled WGS sequence"/>
</dbReference>
<evidence type="ECO:0000259" key="6">
    <source>
        <dbReference type="Pfam" id="PF02836"/>
    </source>
</evidence>
<dbReference type="InterPro" id="IPR017853">
    <property type="entry name" value="GH"/>
</dbReference>
<dbReference type="Pfam" id="PF02837">
    <property type="entry name" value="Glyco_hydro_2_N"/>
    <property type="match status" value="1"/>
</dbReference>
<feature type="domain" description="Glycosyl hydrolases family 2 sugar binding" evidence="7">
    <location>
        <begin position="109"/>
        <end position="180"/>
    </location>
</feature>
<evidence type="ECO:0000259" key="7">
    <source>
        <dbReference type="Pfam" id="PF02837"/>
    </source>
</evidence>
<dbReference type="Gene3D" id="2.60.120.260">
    <property type="entry name" value="Galactose-binding domain-like"/>
    <property type="match status" value="1"/>
</dbReference>
<dbReference type="InterPro" id="IPR008979">
    <property type="entry name" value="Galactose-bd-like_sf"/>
</dbReference>
<dbReference type="InterPro" id="IPR013783">
    <property type="entry name" value="Ig-like_fold"/>
</dbReference>
<dbReference type="EMBL" id="FOFN01000003">
    <property type="protein sequence ID" value="SEQ77384.1"/>
    <property type="molecule type" value="Genomic_DNA"/>
</dbReference>
<dbReference type="GO" id="GO:0004553">
    <property type="term" value="F:hydrolase activity, hydrolyzing O-glycosyl compounds"/>
    <property type="evidence" value="ECO:0007669"/>
    <property type="project" value="InterPro"/>
</dbReference>
<keyword evidence="2 8" id="KW-0378">Hydrolase</keyword>
<organism evidence="8 9">
    <name type="scientific">Hyunsoonleella jejuensis</name>
    <dbReference type="NCBI Taxonomy" id="419940"/>
    <lineage>
        <taxon>Bacteria</taxon>
        <taxon>Pseudomonadati</taxon>
        <taxon>Bacteroidota</taxon>
        <taxon>Flavobacteriia</taxon>
        <taxon>Flavobacteriales</taxon>
        <taxon>Flavobacteriaceae</taxon>
    </lineage>
</organism>
<evidence type="ECO:0000256" key="2">
    <source>
        <dbReference type="ARBA" id="ARBA00022801"/>
    </source>
</evidence>
<dbReference type="InterPro" id="IPR006102">
    <property type="entry name" value="Ig-like_GH2"/>
</dbReference>
<dbReference type="Gene3D" id="2.60.40.1190">
    <property type="match status" value="1"/>
</dbReference>
<keyword evidence="3" id="KW-0326">Glycosidase</keyword>
<evidence type="ECO:0000259" key="5">
    <source>
        <dbReference type="Pfam" id="PF00703"/>
    </source>
</evidence>
<dbReference type="PANTHER" id="PTHR42732:SF1">
    <property type="entry name" value="BETA-MANNOSIDASE"/>
    <property type="match status" value="1"/>
</dbReference>
<dbReference type="InterPro" id="IPR051913">
    <property type="entry name" value="GH2_Domain-Containing"/>
</dbReference>
<dbReference type="InterPro" id="IPR006104">
    <property type="entry name" value="Glyco_hydro_2_N"/>
</dbReference>
<feature type="signal peptide" evidence="4">
    <location>
        <begin position="1"/>
        <end position="21"/>
    </location>
</feature>
<keyword evidence="9" id="KW-1185">Reference proteome</keyword>
<reference evidence="8 9" key="1">
    <citation type="submission" date="2016-10" db="EMBL/GenBank/DDBJ databases">
        <authorList>
            <person name="de Groot N.N."/>
        </authorList>
    </citation>
    <scope>NUCLEOTIDE SEQUENCE [LARGE SCALE GENOMIC DNA]</scope>
    <source>
        <strain evidence="8 9">DSM 21035</strain>
    </source>
</reference>
<dbReference type="RefSeq" id="WP_092579612.1">
    <property type="nucleotide sequence ID" value="NZ_FOFN01000003.1"/>
</dbReference>
<feature type="chain" id="PRO_5011703678" evidence="4">
    <location>
        <begin position="22"/>
        <end position="1340"/>
    </location>
</feature>
<evidence type="ECO:0000256" key="3">
    <source>
        <dbReference type="ARBA" id="ARBA00023295"/>
    </source>
</evidence>
<feature type="domain" description="Glycoside hydrolase family 2 catalytic" evidence="6">
    <location>
        <begin position="328"/>
        <end position="525"/>
    </location>
</feature>
<evidence type="ECO:0000256" key="1">
    <source>
        <dbReference type="ARBA" id="ARBA00007401"/>
    </source>
</evidence>
<evidence type="ECO:0000256" key="4">
    <source>
        <dbReference type="SAM" id="SignalP"/>
    </source>
</evidence>
<keyword evidence="4" id="KW-0732">Signal</keyword>
<dbReference type="InterPro" id="IPR006103">
    <property type="entry name" value="Glyco_hydro_2_cat"/>
</dbReference>
<dbReference type="OrthoDB" id="9814867at2"/>
<dbReference type="InterPro" id="IPR036156">
    <property type="entry name" value="Beta-gal/glucu_dom_sf"/>
</dbReference>
<evidence type="ECO:0000313" key="8">
    <source>
        <dbReference type="EMBL" id="SEQ77384.1"/>
    </source>
</evidence>
<gene>
    <name evidence="8" type="ORF">SAMN05421824_2271</name>
</gene>
<accession>A0A1H9IS24</accession>
<comment type="similarity">
    <text evidence="1">Belongs to the glycosyl hydrolase 2 family.</text>
</comment>
<feature type="domain" description="Glycoside hydrolase family 2 immunoglobulin-like beta-sandwich" evidence="5">
    <location>
        <begin position="223"/>
        <end position="327"/>
    </location>
</feature>
<dbReference type="STRING" id="419940.SAMN05421824_2271"/>
<dbReference type="Gene3D" id="2.60.40.10">
    <property type="entry name" value="Immunoglobulins"/>
    <property type="match status" value="1"/>
</dbReference>
<dbReference type="Gene3D" id="3.20.20.80">
    <property type="entry name" value="Glycosidases"/>
    <property type="match status" value="1"/>
</dbReference>
<protein>
    <submittedName>
        <fullName evidence="8">Glycosyl hydrolases family 2, sugar binding domain</fullName>
    </submittedName>
</protein>
<dbReference type="SUPFAM" id="SSF49785">
    <property type="entry name" value="Galactose-binding domain-like"/>
    <property type="match status" value="1"/>
</dbReference>
<dbReference type="GO" id="GO:0005975">
    <property type="term" value="P:carbohydrate metabolic process"/>
    <property type="evidence" value="ECO:0007669"/>
    <property type="project" value="InterPro"/>
</dbReference>
<sequence>MKRSFYLILVVALGLSKQINAQNAEKYIELLVGKPDVEWLDYLDNELPTHQLDFTKRHASGFNQTDKNARKQAFLNAPWHFFKNQNNQGKTAPELVSIPHTFEKERQYHSAWYCSKYNLKKSNEERYFLMLSRVDLISSVYVNGKKIGSHIGAYTPFEFDVTNELKDGDNLIAIFVYDKSGAVDGDRLITQVGPNYMQANENRFKHPGGIDDVPILEVRNPQHIDNVFVKTSTRLNEIEVEFELNRNLDASKLKLTFDILKWPNGEKVDLKIPDANYNSIKNGVNSIKTKWDNPELWSPDHPNLYVLRTTLKSESGTDVVETRFGFREFWIDGKTFMLNGVPTKLRGESHYHLFRQGVDFHREVFNMHKKLFQSNACRVHAFMPHPDIFLGADEAGILIVNQSAVWSVNGQLYARGGDVLLNNLEREYEAWVNRDRNCPSVVIWDIENEMLRFDFDLHLSWISKLPEFVTKYDDTRPINLSGAGWFSPNQDMVSLHMQDHYARIMHDWKTKDTRPLITGEFWVGARADQRLPSAPEISSEHERYVEEAATYERNILEMRYFDISGFMPFRISILGLKQRPHSTEGYAFTAPDKLNKEKRSDDVIIKLRHALQPVTTFFWPREKYYDAHQPFQRELVICNDSETKDQFEIQWKWEGQEASKQLIVMAPGEQRKLNIKTTAPKTTTSIIALIKKNEKIISADTISMHPIQQKMTKSTQSIRVFDDAELVNKLLAAGYNASGDNLIPKPNENVLWVIPEHANNRALEALKDDILIYLQEGGNILCLKQEQVPTWFPVKFQFWSANLVHLHSYAAMGWEGLNKDLRYAKFATILAPTHPIFDGINNTSLHMWNTFDGRVADDAYVRPSSIDKYESGNWRPLAASAKNTQMSLAEIFYGKGTLIACQLHVIENLKNPQAKRLFDNTLSYLANKEAKQLDGEVVIEGSISPEMISRITGANNQNLMGHQDTKYMFAFEGANQENIKKWAEKGGTVLAFSTKVIKDFSGIEVIPAKEDVSYTATKINNHPLLEGISSGNFKSTITDGYFKGMPKNAKVLLQGFESDMGLWRIKEAGPVMISIPYGKGEIIMSTIIINEKSSNASKEFLRQLLSNINVPIAYKELSPEVTTIKKTIPIKVDGKLDEWLDDMEDRFVSQYIHAQPVYLTSEQRLEGPTAYDLRLSGINYFLWNKEALHIAGVIFSEEKTAMSGIRYGAEKTYTQQILFNDDVIDVTFENEKLSVKVNGKTNDAIAFENSQLDSKYMTDATALQFSYINGGGDITTVTRLVGETFELKIPWEQLNSKPNKKKLKVMLNLSSKGTILQLPITGNKVNKASWLDFRLDYNDK</sequence>
<dbReference type="Pfam" id="PF02836">
    <property type="entry name" value="Glyco_hydro_2_C"/>
    <property type="match status" value="1"/>
</dbReference>
<dbReference type="SUPFAM" id="SSF51445">
    <property type="entry name" value="(Trans)glycosidases"/>
    <property type="match status" value="1"/>
</dbReference>
<proteinExistence type="inferred from homology"/>
<dbReference type="SUPFAM" id="SSF49344">
    <property type="entry name" value="CBD9-like"/>
    <property type="match status" value="1"/>
</dbReference>
<dbReference type="Pfam" id="PF00703">
    <property type="entry name" value="Glyco_hydro_2"/>
    <property type="match status" value="1"/>
</dbReference>